<evidence type="ECO:0000313" key="3">
    <source>
        <dbReference type="Proteomes" id="UP000017836"/>
    </source>
</evidence>
<name>U5D6Y0_AMBTC</name>
<dbReference type="Proteomes" id="UP000017836">
    <property type="component" value="Unassembled WGS sequence"/>
</dbReference>
<evidence type="ECO:0000313" key="2">
    <source>
        <dbReference type="EMBL" id="ERN16098.1"/>
    </source>
</evidence>
<reference evidence="3" key="1">
    <citation type="journal article" date="2013" name="Science">
        <title>The Amborella genome and the evolution of flowering plants.</title>
        <authorList>
            <consortium name="Amborella Genome Project"/>
        </authorList>
    </citation>
    <scope>NUCLEOTIDE SEQUENCE [LARGE SCALE GENOMIC DNA]</scope>
</reference>
<dbReference type="HOGENOM" id="CLU_2457786_0_0_1"/>
<protein>
    <submittedName>
        <fullName evidence="2">Uncharacterized protein</fullName>
    </submittedName>
</protein>
<accession>U5D6Y0</accession>
<gene>
    <name evidence="2" type="ORF">AMTR_s00030p00181390</name>
</gene>
<feature type="compositionally biased region" description="Polar residues" evidence="1">
    <location>
        <begin position="18"/>
        <end position="27"/>
    </location>
</feature>
<proteinExistence type="predicted"/>
<organism evidence="2 3">
    <name type="scientific">Amborella trichopoda</name>
    <dbReference type="NCBI Taxonomy" id="13333"/>
    <lineage>
        <taxon>Eukaryota</taxon>
        <taxon>Viridiplantae</taxon>
        <taxon>Streptophyta</taxon>
        <taxon>Embryophyta</taxon>
        <taxon>Tracheophyta</taxon>
        <taxon>Spermatophyta</taxon>
        <taxon>Magnoliopsida</taxon>
        <taxon>Amborellales</taxon>
        <taxon>Amborellaceae</taxon>
        <taxon>Amborella</taxon>
    </lineage>
</organism>
<evidence type="ECO:0000256" key="1">
    <source>
        <dbReference type="SAM" id="MobiDB-lite"/>
    </source>
</evidence>
<dbReference type="AlphaFoldDB" id="U5D6Y0"/>
<keyword evidence="3" id="KW-1185">Reference proteome</keyword>
<dbReference type="EMBL" id="KI392485">
    <property type="protein sequence ID" value="ERN16098.1"/>
    <property type="molecule type" value="Genomic_DNA"/>
</dbReference>
<sequence length="89" mass="9864">MGQPHYRGPAHASEGEESGQSILCSPSSFSATHSGHGVFGLHEGSRKIAKYIDAAKSKEKHTRERVDEMLEPMNVEFTEKPYNKRCAMS</sequence>
<feature type="region of interest" description="Disordered" evidence="1">
    <location>
        <begin position="1"/>
        <end position="27"/>
    </location>
</feature>
<dbReference type="Gramene" id="ERN16098">
    <property type="protein sequence ID" value="ERN16098"/>
    <property type="gene ID" value="AMTR_s00030p00181390"/>
</dbReference>